<comment type="caution">
    <text evidence="2">The sequence shown here is derived from an EMBL/GenBank/DDBJ whole genome shotgun (WGS) entry which is preliminary data.</text>
</comment>
<keyword evidence="3" id="KW-1185">Reference proteome</keyword>
<feature type="transmembrane region" description="Helical" evidence="1">
    <location>
        <begin position="88"/>
        <end position="106"/>
    </location>
</feature>
<feature type="transmembrane region" description="Helical" evidence="1">
    <location>
        <begin position="12"/>
        <end position="35"/>
    </location>
</feature>
<accession>A0A4V3IR99</accession>
<reference evidence="2 3" key="1">
    <citation type="submission" date="2019-03" db="EMBL/GenBank/DDBJ databases">
        <title>Genomics of glacier-inhabiting Cryobacterium strains.</title>
        <authorList>
            <person name="Liu Q."/>
            <person name="Xin Y.-H."/>
        </authorList>
    </citation>
    <scope>NUCLEOTIDE SEQUENCE [LARGE SCALE GENOMIC DNA]</scope>
    <source>
        <strain evidence="2 3">Hh14</strain>
    </source>
</reference>
<dbReference type="AlphaFoldDB" id="A0A4V3IR99"/>
<evidence type="ECO:0000256" key="1">
    <source>
        <dbReference type="SAM" id="Phobius"/>
    </source>
</evidence>
<evidence type="ECO:0008006" key="4">
    <source>
        <dbReference type="Google" id="ProtNLM"/>
    </source>
</evidence>
<keyword evidence="1" id="KW-0812">Transmembrane</keyword>
<dbReference type="OrthoDB" id="5116252at2"/>
<keyword evidence="1" id="KW-0472">Membrane</keyword>
<dbReference type="Proteomes" id="UP000297447">
    <property type="component" value="Unassembled WGS sequence"/>
</dbReference>
<protein>
    <recommendedName>
        <fullName evidence="4">MotA/TolQ/ExbB proton channel domain-containing protein</fullName>
    </recommendedName>
</protein>
<organism evidence="2 3">
    <name type="scientific">Cryobacterium frigoriphilum</name>
    <dbReference type="NCBI Taxonomy" id="1259150"/>
    <lineage>
        <taxon>Bacteria</taxon>
        <taxon>Bacillati</taxon>
        <taxon>Actinomycetota</taxon>
        <taxon>Actinomycetes</taxon>
        <taxon>Micrococcales</taxon>
        <taxon>Microbacteriaceae</taxon>
        <taxon>Cryobacterium</taxon>
    </lineage>
</organism>
<evidence type="ECO:0000313" key="2">
    <source>
        <dbReference type="EMBL" id="TFD50268.1"/>
    </source>
</evidence>
<proteinExistence type="predicted"/>
<dbReference type="RefSeq" id="WP_134519465.1">
    <property type="nucleotide sequence ID" value="NZ_SOHE01000044.1"/>
</dbReference>
<evidence type="ECO:0000313" key="3">
    <source>
        <dbReference type="Proteomes" id="UP000297447"/>
    </source>
</evidence>
<name>A0A4V3IR99_9MICO</name>
<gene>
    <name evidence="2" type="ORF">E3T55_10215</name>
</gene>
<sequence length="116" mass="12292">MSSNVVTDTLTSQFAAIGGVMLLAGILPFVASWMLDGVVQLLRRNGPKLFLMGLGFTVLAGGGGYFALQYGLGIQGVPVDSTSAMKTLAQTILMFTIPLALIAFVIRTVKRLVKSR</sequence>
<feature type="transmembrane region" description="Helical" evidence="1">
    <location>
        <begin position="47"/>
        <end position="68"/>
    </location>
</feature>
<keyword evidence="1" id="KW-1133">Transmembrane helix</keyword>
<dbReference type="EMBL" id="SOHE01000044">
    <property type="protein sequence ID" value="TFD50268.1"/>
    <property type="molecule type" value="Genomic_DNA"/>
</dbReference>